<dbReference type="InterPro" id="IPR011010">
    <property type="entry name" value="DNA_brk_join_enz"/>
</dbReference>
<dbReference type="InterPro" id="IPR013762">
    <property type="entry name" value="Integrase-like_cat_sf"/>
</dbReference>
<comment type="caution">
    <text evidence="4">The sequence shown here is derived from an EMBL/GenBank/DDBJ whole genome shotgun (WGS) entry which is preliminary data.</text>
</comment>
<evidence type="ECO:0000313" key="4">
    <source>
        <dbReference type="EMBL" id="MST85261.1"/>
    </source>
</evidence>
<dbReference type="Pfam" id="PF13102">
    <property type="entry name" value="Phage_int_SAM_5"/>
    <property type="match status" value="1"/>
</dbReference>
<protein>
    <submittedName>
        <fullName evidence="4">Tyrosine-type recombinase/integrase</fullName>
    </submittedName>
</protein>
<dbReference type="AlphaFoldDB" id="A0A7K0KH51"/>
<dbReference type="GO" id="GO:0015074">
    <property type="term" value="P:DNA integration"/>
    <property type="evidence" value="ECO:0007669"/>
    <property type="project" value="InterPro"/>
</dbReference>
<dbReference type="GO" id="GO:0006310">
    <property type="term" value="P:DNA recombination"/>
    <property type="evidence" value="ECO:0007669"/>
    <property type="project" value="UniProtKB-KW"/>
</dbReference>
<gene>
    <name evidence="4" type="ORF">FYJ73_11395</name>
</gene>
<keyword evidence="1" id="KW-0238">DNA-binding</keyword>
<evidence type="ECO:0000259" key="3">
    <source>
        <dbReference type="Pfam" id="PF13102"/>
    </source>
</evidence>
<evidence type="ECO:0000256" key="2">
    <source>
        <dbReference type="ARBA" id="ARBA00023172"/>
    </source>
</evidence>
<sequence>MRKALVNTKVTVKLRKSVHHADEWYLFIESYPVYKRGEAKAKRVIEALNRTISTPVWDVSSVARILPDGSFNYKPKRDMNGIIQCKSRLDQEACIYADNVRKMRQHEYDSMALYSDRELEIMEQKERSAQDFIKYFNDIIYKRHPNSSDAIIVNWCRVGELLRIYSEGKPLPFKNISVRVLEDIKMFLLRAPLGGRKKGTISRNTASTYFSIVKAGLKQAFIDEFLTIDMSAKVKGIPTEDKVRATLSLEEVKRLAETPCENEVLRRASFFSILTGLRHIDISKLKWKYFSQTSNGGWRIDLSQIKTKKDAYLPISDQALSLCGEHPEDEEQLVFAGLQSKRIGIHVLPQKN</sequence>
<dbReference type="Gene3D" id="1.10.443.10">
    <property type="entry name" value="Intergrase catalytic core"/>
    <property type="match status" value="1"/>
</dbReference>
<dbReference type="GO" id="GO:0003677">
    <property type="term" value="F:DNA binding"/>
    <property type="evidence" value="ECO:0007669"/>
    <property type="project" value="UniProtKB-KW"/>
</dbReference>
<dbReference type="Proteomes" id="UP000438914">
    <property type="component" value="Unassembled WGS sequence"/>
</dbReference>
<keyword evidence="2" id="KW-0233">DNA recombination</keyword>
<dbReference type="EMBL" id="VUNG01000032">
    <property type="protein sequence ID" value="MST85261.1"/>
    <property type="molecule type" value="Genomic_DNA"/>
</dbReference>
<feature type="domain" description="Phage integrase SAM-like" evidence="3">
    <location>
        <begin position="131"/>
        <end position="230"/>
    </location>
</feature>
<evidence type="ECO:0000256" key="1">
    <source>
        <dbReference type="ARBA" id="ARBA00023125"/>
    </source>
</evidence>
<dbReference type="SUPFAM" id="SSF56349">
    <property type="entry name" value="DNA breaking-rejoining enzymes"/>
    <property type="match status" value="1"/>
</dbReference>
<dbReference type="Gene3D" id="1.10.150.130">
    <property type="match status" value="1"/>
</dbReference>
<keyword evidence="5" id="KW-1185">Reference proteome</keyword>
<dbReference type="RefSeq" id="WP_154534847.1">
    <property type="nucleotide sequence ID" value="NZ_VUNG01000032.1"/>
</dbReference>
<name>A0A7K0KH51_9BACT</name>
<reference evidence="4 5" key="1">
    <citation type="submission" date="2019-08" db="EMBL/GenBank/DDBJ databases">
        <title>In-depth cultivation of the pig gut microbiome towards novel bacterial diversity and tailored functional studies.</title>
        <authorList>
            <person name="Wylensek D."/>
            <person name="Hitch T.C.A."/>
            <person name="Clavel T."/>
        </authorList>
    </citation>
    <scope>NUCLEOTIDE SEQUENCE [LARGE SCALE GENOMIC DNA]</scope>
    <source>
        <strain evidence="4 5">LKV-178-WT-2A</strain>
    </source>
</reference>
<dbReference type="InterPro" id="IPR025269">
    <property type="entry name" value="SAM-like_dom"/>
</dbReference>
<dbReference type="InterPro" id="IPR010998">
    <property type="entry name" value="Integrase_recombinase_N"/>
</dbReference>
<organism evidence="4 5">
    <name type="scientific">Hallella mizrahii</name>
    <dbReference type="NCBI Taxonomy" id="2606637"/>
    <lineage>
        <taxon>Bacteria</taxon>
        <taxon>Pseudomonadati</taxon>
        <taxon>Bacteroidota</taxon>
        <taxon>Bacteroidia</taxon>
        <taxon>Bacteroidales</taxon>
        <taxon>Prevotellaceae</taxon>
        <taxon>Hallella</taxon>
    </lineage>
</organism>
<evidence type="ECO:0000313" key="5">
    <source>
        <dbReference type="Proteomes" id="UP000438914"/>
    </source>
</evidence>
<accession>A0A7K0KH51</accession>
<proteinExistence type="predicted"/>